<dbReference type="EMBL" id="JAJBOM010000061">
    <property type="protein sequence ID" value="MCB5621139.1"/>
    <property type="molecule type" value="Genomic_DNA"/>
</dbReference>
<comment type="function">
    <text evidence="7">May play the central regulatory role in sporulation. It may be an element of the effector pathway responsible for the activation of sporulation genes in response to nutritional stress. Spo0A may act in concert with spo0H (a sigma factor) to control the expression of some genes that are critical to the sporulation process.</text>
</comment>
<dbReference type="PANTHER" id="PTHR48111">
    <property type="entry name" value="REGULATOR OF RPOS"/>
    <property type="match status" value="1"/>
</dbReference>
<evidence type="ECO:0000259" key="11">
    <source>
        <dbReference type="PROSITE" id="PS51755"/>
    </source>
</evidence>
<dbReference type="InterPro" id="IPR001867">
    <property type="entry name" value="OmpR/PhoB-type_DNA-bd"/>
</dbReference>
<dbReference type="InterPro" id="IPR039420">
    <property type="entry name" value="WalR-like"/>
</dbReference>
<evidence type="ECO:0000256" key="9">
    <source>
        <dbReference type="PROSITE-ProRule" id="PRU01091"/>
    </source>
</evidence>
<evidence type="ECO:0000313" key="13">
    <source>
        <dbReference type="EMBL" id="RGM15769.1"/>
    </source>
</evidence>
<dbReference type="Gene3D" id="3.40.50.2300">
    <property type="match status" value="1"/>
</dbReference>
<dbReference type="Proteomes" id="UP000260808">
    <property type="component" value="Unassembled WGS sequence"/>
</dbReference>
<reference evidence="13 14" key="1">
    <citation type="submission" date="2018-08" db="EMBL/GenBank/DDBJ databases">
        <title>A genome reference for cultivated species of the human gut microbiota.</title>
        <authorList>
            <person name="Zou Y."/>
            <person name="Xue W."/>
            <person name="Luo G."/>
        </authorList>
    </citation>
    <scope>NUCLEOTIDE SEQUENCE [LARGE SCALE GENOMIC DNA]</scope>
    <source>
        <strain evidence="13 14">TF01-20-2</strain>
    </source>
</reference>
<keyword evidence="2 8" id="KW-0597">Phosphoprotein</keyword>
<accession>A0A3E4USZ5</accession>
<feature type="DNA-binding region" description="OmpR/PhoB-type" evidence="9">
    <location>
        <begin position="127"/>
        <end position="221"/>
    </location>
</feature>
<dbReference type="CDD" id="cd17574">
    <property type="entry name" value="REC_OmpR"/>
    <property type="match status" value="1"/>
</dbReference>
<dbReference type="PROSITE" id="PS51755">
    <property type="entry name" value="OMPR_PHOB"/>
    <property type="match status" value="1"/>
</dbReference>
<evidence type="ECO:0000256" key="1">
    <source>
        <dbReference type="ARBA" id="ARBA00018672"/>
    </source>
</evidence>
<keyword evidence="6" id="KW-0804">Transcription</keyword>
<dbReference type="SMART" id="SM00862">
    <property type="entry name" value="Trans_reg_C"/>
    <property type="match status" value="1"/>
</dbReference>
<evidence type="ECO:0000256" key="5">
    <source>
        <dbReference type="ARBA" id="ARBA00023125"/>
    </source>
</evidence>
<evidence type="ECO:0000256" key="3">
    <source>
        <dbReference type="ARBA" id="ARBA00023012"/>
    </source>
</evidence>
<dbReference type="GO" id="GO:0005829">
    <property type="term" value="C:cytosol"/>
    <property type="evidence" value="ECO:0007669"/>
    <property type="project" value="TreeGrafter"/>
</dbReference>
<evidence type="ECO:0000313" key="14">
    <source>
        <dbReference type="Proteomes" id="UP000260808"/>
    </source>
</evidence>
<dbReference type="SUPFAM" id="SSF52172">
    <property type="entry name" value="CheY-like"/>
    <property type="match status" value="1"/>
</dbReference>
<keyword evidence="4" id="KW-0805">Transcription regulation</keyword>
<dbReference type="GO" id="GO:0006355">
    <property type="term" value="P:regulation of DNA-templated transcription"/>
    <property type="evidence" value="ECO:0007669"/>
    <property type="project" value="InterPro"/>
</dbReference>
<dbReference type="Gene3D" id="6.10.250.690">
    <property type="match status" value="1"/>
</dbReference>
<reference evidence="12" key="2">
    <citation type="submission" date="2021-10" db="EMBL/GenBank/DDBJ databases">
        <title>Collection of gut derived symbiotic bacterial strains cultured from healthy donors.</title>
        <authorList>
            <person name="Lin H."/>
            <person name="Littmann E."/>
            <person name="Claire K."/>
            <person name="Pamer E."/>
        </authorList>
    </citation>
    <scope>NUCLEOTIDE SEQUENCE</scope>
    <source>
        <strain evidence="12">MSK.23.18</strain>
    </source>
</reference>
<dbReference type="GO" id="GO:0000156">
    <property type="term" value="F:phosphorelay response regulator activity"/>
    <property type="evidence" value="ECO:0007669"/>
    <property type="project" value="TreeGrafter"/>
</dbReference>
<evidence type="ECO:0000259" key="10">
    <source>
        <dbReference type="PROSITE" id="PS50110"/>
    </source>
</evidence>
<evidence type="ECO:0000256" key="6">
    <source>
        <dbReference type="ARBA" id="ARBA00023163"/>
    </source>
</evidence>
<feature type="domain" description="OmpR/PhoB-type" evidence="11">
    <location>
        <begin position="127"/>
        <end position="221"/>
    </location>
</feature>
<dbReference type="Pfam" id="PF00072">
    <property type="entry name" value="Response_reg"/>
    <property type="match status" value="1"/>
</dbReference>
<dbReference type="InterPro" id="IPR036388">
    <property type="entry name" value="WH-like_DNA-bd_sf"/>
</dbReference>
<dbReference type="InterPro" id="IPR001789">
    <property type="entry name" value="Sig_transdc_resp-reg_receiver"/>
</dbReference>
<feature type="modified residue" description="4-aspartylphosphate" evidence="8">
    <location>
        <position position="53"/>
    </location>
</feature>
<organism evidence="13 14">
    <name type="scientific">Mediterraneibacter gnavus</name>
    <name type="common">Ruminococcus gnavus</name>
    <dbReference type="NCBI Taxonomy" id="33038"/>
    <lineage>
        <taxon>Bacteria</taxon>
        <taxon>Bacillati</taxon>
        <taxon>Bacillota</taxon>
        <taxon>Clostridia</taxon>
        <taxon>Lachnospirales</taxon>
        <taxon>Lachnospiraceae</taxon>
        <taxon>Mediterraneibacter</taxon>
    </lineage>
</organism>
<dbReference type="FunFam" id="1.10.10.10:FF:000018">
    <property type="entry name" value="DNA-binding response regulator ResD"/>
    <property type="match status" value="1"/>
</dbReference>
<keyword evidence="5 9" id="KW-0238">DNA-binding</keyword>
<dbReference type="GO" id="GO:0000976">
    <property type="term" value="F:transcription cis-regulatory region binding"/>
    <property type="evidence" value="ECO:0007669"/>
    <property type="project" value="TreeGrafter"/>
</dbReference>
<dbReference type="FunFam" id="3.40.50.2300:FF:000001">
    <property type="entry name" value="DNA-binding response regulator PhoB"/>
    <property type="match status" value="1"/>
</dbReference>
<proteinExistence type="predicted"/>
<dbReference type="RefSeq" id="WP_004614923.1">
    <property type="nucleotide sequence ID" value="NZ_JAAIQY010000056.1"/>
</dbReference>
<dbReference type="PANTHER" id="PTHR48111:SF32">
    <property type="entry name" value="STAGE 0 SPORULATION PROTEIN A HOMOLOG"/>
    <property type="match status" value="1"/>
</dbReference>
<protein>
    <recommendedName>
        <fullName evidence="1">Stage 0 sporulation protein A homolog</fullName>
    </recommendedName>
</protein>
<dbReference type="GO" id="GO:0032993">
    <property type="term" value="C:protein-DNA complex"/>
    <property type="evidence" value="ECO:0007669"/>
    <property type="project" value="TreeGrafter"/>
</dbReference>
<comment type="caution">
    <text evidence="13">The sequence shown here is derived from an EMBL/GenBank/DDBJ whole genome shotgun (WGS) entry which is preliminary data.</text>
</comment>
<keyword evidence="3" id="KW-0902">Two-component regulatory system</keyword>
<evidence type="ECO:0000256" key="8">
    <source>
        <dbReference type="PROSITE-ProRule" id="PRU00169"/>
    </source>
</evidence>
<dbReference type="Proteomes" id="UP001297370">
    <property type="component" value="Unassembled WGS sequence"/>
</dbReference>
<dbReference type="Gene3D" id="1.10.10.10">
    <property type="entry name" value="Winged helix-like DNA-binding domain superfamily/Winged helix DNA-binding domain"/>
    <property type="match status" value="1"/>
</dbReference>
<gene>
    <name evidence="13" type="ORF">DXC31_17725</name>
    <name evidence="12" type="ORF">LIQ08_18700</name>
</gene>
<evidence type="ECO:0000256" key="2">
    <source>
        <dbReference type="ARBA" id="ARBA00022553"/>
    </source>
</evidence>
<dbReference type="InterPro" id="IPR011006">
    <property type="entry name" value="CheY-like_superfamily"/>
</dbReference>
<dbReference type="CDD" id="cd00383">
    <property type="entry name" value="trans_reg_C"/>
    <property type="match status" value="1"/>
</dbReference>
<sequence>MIDNILIIEDEKAIQSVLYELLTEAGYRVTLANDGLEGLSQFEKQYFSLILLDIMMPKIDGYAVCEIIRKNSDIPIIMLTAMDEEEAQVKAFELQADDYITKPFSLKLVLMRIEAVLRRTKEKVENHNIFISHGIKLDTNRHTVEVNGKEINLTQLEFDILEVFMKHRNQVLTRDNLINQVWGYDFTGDEKAVNIHVMNLRRKLDIDCIQTVRGVGYKFESED</sequence>
<dbReference type="PROSITE" id="PS50110">
    <property type="entry name" value="RESPONSE_REGULATORY"/>
    <property type="match status" value="1"/>
</dbReference>
<feature type="domain" description="Response regulatory" evidence="10">
    <location>
        <begin position="4"/>
        <end position="117"/>
    </location>
</feature>
<name>A0A3E4USZ5_MEDGN</name>
<evidence type="ECO:0000256" key="4">
    <source>
        <dbReference type="ARBA" id="ARBA00023015"/>
    </source>
</evidence>
<dbReference type="AlphaFoldDB" id="A0A3E4USZ5"/>
<dbReference type="Pfam" id="PF00486">
    <property type="entry name" value="Trans_reg_C"/>
    <property type="match status" value="1"/>
</dbReference>
<dbReference type="SMART" id="SM00448">
    <property type="entry name" value="REC"/>
    <property type="match status" value="1"/>
</dbReference>
<evidence type="ECO:0000313" key="12">
    <source>
        <dbReference type="EMBL" id="MCB5621139.1"/>
    </source>
</evidence>
<dbReference type="EMBL" id="QSSX01000095">
    <property type="protein sequence ID" value="RGM15769.1"/>
    <property type="molecule type" value="Genomic_DNA"/>
</dbReference>
<evidence type="ECO:0000256" key="7">
    <source>
        <dbReference type="ARBA" id="ARBA00024867"/>
    </source>
</evidence>